<dbReference type="Proteomes" id="UP000000267">
    <property type="component" value="Unassembled WGS sequence"/>
</dbReference>
<dbReference type="HOGENOM" id="CLU_092488_2_1_1"/>
<dbReference type="EMBL" id="DS480397">
    <property type="protein sequence ID" value="EDO17888.1"/>
    <property type="molecule type" value="Genomic_DNA"/>
</dbReference>
<organism evidence="3">
    <name type="scientific">Vanderwaltozyma polyspora (strain ATCC 22028 / DSM 70294 / BCRC 21397 / CBS 2163 / NBRC 10782 / NRRL Y-8283 / UCD 57-17)</name>
    <name type="common">Kluyveromyces polysporus</name>
    <dbReference type="NCBI Taxonomy" id="436907"/>
    <lineage>
        <taxon>Eukaryota</taxon>
        <taxon>Fungi</taxon>
        <taxon>Dikarya</taxon>
        <taxon>Ascomycota</taxon>
        <taxon>Saccharomycotina</taxon>
        <taxon>Saccharomycetes</taxon>
        <taxon>Saccharomycetales</taxon>
        <taxon>Saccharomycetaceae</taxon>
        <taxon>Vanderwaltozyma</taxon>
    </lineage>
</organism>
<dbReference type="eggNOG" id="ENOG502RZQV">
    <property type="taxonomic scope" value="Eukaryota"/>
</dbReference>
<proteinExistence type="predicted"/>
<dbReference type="RefSeq" id="XP_001645746.1">
    <property type="nucleotide sequence ID" value="XM_001645696.1"/>
</dbReference>
<dbReference type="InterPro" id="IPR014807">
    <property type="entry name" value="Coa1"/>
</dbReference>
<dbReference type="STRING" id="436907.A7TIU6"/>
<evidence type="ECO:0000256" key="1">
    <source>
        <dbReference type="SAM" id="Phobius"/>
    </source>
</evidence>
<dbReference type="PANTHER" id="PTHR28523:SF1">
    <property type="entry name" value="CYTOCHROME C OXIDASE ASSEMBLY FACTOR 1"/>
    <property type="match status" value="1"/>
</dbReference>
<dbReference type="OrthoDB" id="2100652at2759"/>
<dbReference type="Pfam" id="PF08695">
    <property type="entry name" value="Coa1"/>
    <property type="match status" value="1"/>
</dbReference>
<dbReference type="GO" id="GO:0005743">
    <property type="term" value="C:mitochondrial inner membrane"/>
    <property type="evidence" value="ECO:0007669"/>
    <property type="project" value="EnsemblFungi"/>
</dbReference>
<dbReference type="OMA" id="EFLIHEW"/>
<dbReference type="GO" id="GO:0033617">
    <property type="term" value="P:mitochondrial respiratory chain complex IV assembly"/>
    <property type="evidence" value="ECO:0007669"/>
    <property type="project" value="EnsemblFungi"/>
</dbReference>
<dbReference type="GeneID" id="5546141"/>
<dbReference type="AlphaFoldDB" id="A7TIU6"/>
<dbReference type="KEGG" id="vpo:Kpol_1043p79"/>
<keyword evidence="1" id="KW-0472">Membrane</keyword>
<keyword evidence="3" id="KW-1185">Reference proteome</keyword>
<sequence>MNSSLLVRSTRILVSRRISSSSILFPRYFATNVVNKNVNDELKKPLRIERELPDPTKDKYKQRIGFAAFVIAVGSSLALIFNYEKTESPIVVNTLYYLRRSPRTRELLGDNIEFDGIIPWVYGELNQVAGNVNIKFHIKGSNNVSGTVKLIADRKNREEEFLIHQWTLTVGDKQIDLLSEEQ</sequence>
<dbReference type="PhylomeDB" id="A7TIU6"/>
<protein>
    <recommendedName>
        <fullName evidence="4">Cytochrome c oxidase assembly factor 1</fullName>
    </recommendedName>
</protein>
<name>A7TIU6_VANPO</name>
<gene>
    <name evidence="2" type="ORF">Kpol_1043p79</name>
</gene>
<feature type="transmembrane region" description="Helical" evidence="1">
    <location>
        <begin position="64"/>
        <end position="83"/>
    </location>
</feature>
<dbReference type="FunCoup" id="A7TIU6">
    <property type="interactions" value="56"/>
</dbReference>
<accession>A7TIU6</accession>
<dbReference type="InterPro" id="IPR042432">
    <property type="entry name" value="Coa1_fungi"/>
</dbReference>
<reference evidence="2 3" key="1">
    <citation type="journal article" date="2007" name="Proc. Natl. Acad. Sci. U.S.A.">
        <title>Independent sorting-out of thousands of duplicated gene pairs in two yeast species descended from a whole-genome duplication.</title>
        <authorList>
            <person name="Scannell D.R."/>
            <person name="Frank A.C."/>
            <person name="Conant G.C."/>
            <person name="Byrne K.P."/>
            <person name="Woolfit M."/>
            <person name="Wolfe K.H."/>
        </authorList>
    </citation>
    <scope>NUCLEOTIDE SEQUENCE [LARGE SCALE GENOMIC DNA]</scope>
    <source>
        <strain evidence="3">ATCC 22028 / DSM 70294 / BCRC 21397 / CBS 2163 / NBRC 10782 / NRRL Y-8283 / UCD 57-17</strain>
    </source>
</reference>
<evidence type="ECO:0000313" key="2">
    <source>
        <dbReference type="EMBL" id="EDO17888.1"/>
    </source>
</evidence>
<keyword evidence="1" id="KW-1133">Transmembrane helix</keyword>
<keyword evidence="1" id="KW-0812">Transmembrane</keyword>
<dbReference type="InParanoid" id="A7TIU6"/>
<dbReference type="PANTHER" id="PTHR28523">
    <property type="entry name" value="CYTOCHROME C OXIDASE ASSEMBLY FACTOR 1"/>
    <property type="match status" value="1"/>
</dbReference>
<evidence type="ECO:0008006" key="4">
    <source>
        <dbReference type="Google" id="ProtNLM"/>
    </source>
</evidence>
<evidence type="ECO:0000313" key="3">
    <source>
        <dbReference type="Proteomes" id="UP000000267"/>
    </source>
</evidence>